<dbReference type="Pfam" id="PF20604">
    <property type="entry name" value="DUF6798"/>
    <property type="match status" value="1"/>
</dbReference>
<feature type="transmembrane region" description="Helical" evidence="1">
    <location>
        <begin position="152"/>
        <end position="181"/>
    </location>
</feature>
<keyword evidence="1" id="KW-1133">Transmembrane helix</keyword>
<dbReference type="AlphaFoldDB" id="A0A517QU14"/>
<feature type="transmembrane region" description="Helical" evidence="1">
    <location>
        <begin position="187"/>
        <end position="206"/>
    </location>
</feature>
<dbReference type="KEGG" id="tpol:Mal48_43770"/>
<keyword evidence="1" id="KW-0812">Transmembrane</keyword>
<dbReference type="EMBL" id="CP036267">
    <property type="protein sequence ID" value="QDT35102.1"/>
    <property type="molecule type" value="Genomic_DNA"/>
</dbReference>
<feature type="transmembrane region" description="Helical" evidence="1">
    <location>
        <begin position="118"/>
        <end position="140"/>
    </location>
</feature>
<dbReference type="RefSeq" id="WP_145204121.1">
    <property type="nucleotide sequence ID" value="NZ_CP036267.1"/>
</dbReference>
<accession>A0A517QU14</accession>
<organism evidence="3 4">
    <name type="scientific">Thalassoglobus polymorphus</name>
    <dbReference type="NCBI Taxonomy" id="2527994"/>
    <lineage>
        <taxon>Bacteria</taxon>
        <taxon>Pseudomonadati</taxon>
        <taxon>Planctomycetota</taxon>
        <taxon>Planctomycetia</taxon>
        <taxon>Planctomycetales</taxon>
        <taxon>Planctomycetaceae</taxon>
        <taxon>Thalassoglobus</taxon>
    </lineage>
</organism>
<feature type="transmembrane region" description="Helical" evidence="1">
    <location>
        <begin position="95"/>
        <end position="112"/>
    </location>
</feature>
<proteinExistence type="predicted"/>
<evidence type="ECO:0000256" key="1">
    <source>
        <dbReference type="SAM" id="Phobius"/>
    </source>
</evidence>
<sequence length="534" mass="59954">MSLSTPKTEPHSPALAGVGFWSALLCAYGLLVLFSLLRVPIPGVNEPHYLCKAKHFWDPSWCSRDIFLTSSNPHLVFYATFGWLTKYFSLDTTAVMARVIGLVPLAVGWHLLCVRLSQSAWTSVVSLSIFFVLQSAGNWSGEWLVGGIESKVIAYGLLFWAISQVIILRFPSSALLAGLAISFHPVVGVWGTLATVMATFGFVLLSDKENIRKNVPGVKVWGLSMFLFLVAASPGLISAGMAVLNDDQEASRIATVLQVGHRLSHHLDPMKFPKVAYRYFAAMIFVWILFIPKREVRESDRWWNLLILSSLIIAACGVWIGWGPRPIKEMPGYVWRISALKFYPFRLADLMVPVALSIAVGKSFLSWIKKKFASPAKQTGSVICCTLLLTWSGLVIPGSEQNPSKMSVSKRQNWIEACQWIDDNTEKSALVYSFGNQWAVKWYCDRAEYVNYKDCPQDAKSIIAWNRRRWAIVLWKKQSFLDGRISSEELQELTKITEATIFICERLGPIDQKPDFQNSDFRVYVTGTDSSLAE</sequence>
<feature type="transmembrane region" description="Helical" evidence="1">
    <location>
        <begin position="218"/>
        <end position="237"/>
    </location>
</feature>
<feature type="transmembrane region" description="Helical" evidence="1">
    <location>
        <begin position="303"/>
        <end position="322"/>
    </location>
</feature>
<keyword evidence="1" id="KW-0472">Membrane</keyword>
<feature type="transmembrane region" description="Helical" evidence="1">
    <location>
        <begin position="20"/>
        <end position="39"/>
    </location>
</feature>
<evidence type="ECO:0000313" key="4">
    <source>
        <dbReference type="Proteomes" id="UP000315724"/>
    </source>
</evidence>
<feature type="domain" description="DUF6798" evidence="2">
    <location>
        <begin position="412"/>
        <end position="472"/>
    </location>
</feature>
<name>A0A517QU14_9PLAN</name>
<evidence type="ECO:0000259" key="2">
    <source>
        <dbReference type="Pfam" id="PF20604"/>
    </source>
</evidence>
<dbReference type="InterPro" id="IPR046477">
    <property type="entry name" value="DUF6798"/>
</dbReference>
<keyword evidence="4" id="KW-1185">Reference proteome</keyword>
<feature type="transmembrane region" description="Helical" evidence="1">
    <location>
        <begin position="275"/>
        <end position="291"/>
    </location>
</feature>
<gene>
    <name evidence="3" type="ORF">Mal48_43770</name>
</gene>
<protein>
    <recommendedName>
        <fullName evidence="2">DUF6798 domain-containing protein</fullName>
    </recommendedName>
</protein>
<dbReference type="OrthoDB" id="229702at2"/>
<reference evidence="3 4" key="1">
    <citation type="submission" date="2019-02" db="EMBL/GenBank/DDBJ databases">
        <title>Deep-cultivation of Planctomycetes and their phenomic and genomic characterization uncovers novel biology.</title>
        <authorList>
            <person name="Wiegand S."/>
            <person name="Jogler M."/>
            <person name="Boedeker C."/>
            <person name="Pinto D."/>
            <person name="Vollmers J."/>
            <person name="Rivas-Marin E."/>
            <person name="Kohn T."/>
            <person name="Peeters S.H."/>
            <person name="Heuer A."/>
            <person name="Rast P."/>
            <person name="Oberbeckmann S."/>
            <person name="Bunk B."/>
            <person name="Jeske O."/>
            <person name="Meyerdierks A."/>
            <person name="Storesund J.E."/>
            <person name="Kallscheuer N."/>
            <person name="Luecker S."/>
            <person name="Lage O.M."/>
            <person name="Pohl T."/>
            <person name="Merkel B.J."/>
            <person name="Hornburger P."/>
            <person name="Mueller R.-W."/>
            <person name="Bruemmer F."/>
            <person name="Labrenz M."/>
            <person name="Spormann A.M."/>
            <person name="Op den Camp H."/>
            <person name="Overmann J."/>
            <person name="Amann R."/>
            <person name="Jetten M.S.M."/>
            <person name="Mascher T."/>
            <person name="Medema M.H."/>
            <person name="Devos D.P."/>
            <person name="Kaster A.-K."/>
            <person name="Ovreas L."/>
            <person name="Rohde M."/>
            <person name="Galperin M.Y."/>
            <person name="Jogler C."/>
        </authorList>
    </citation>
    <scope>NUCLEOTIDE SEQUENCE [LARGE SCALE GENOMIC DNA]</scope>
    <source>
        <strain evidence="3 4">Mal48</strain>
    </source>
</reference>
<dbReference type="Proteomes" id="UP000315724">
    <property type="component" value="Chromosome"/>
</dbReference>
<evidence type="ECO:0000313" key="3">
    <source>
        <dbReference type="EMBL" id="QDT35102.1"/>
    </source>
</evidence>